<dbReference type="HOGENOM" id="CLU_2989088_0_0_3"/>
<organism evidence="1 2">
    <name type="scientific">Gloeothece verrucosa (strain PCC 7822)</name>
    <name type="common">Cyanothece sp. (strain PCC 7822)</name>
    <dbReference type="NCBI Taxonomy" id="497965"/>
    <lineage>
        <taxon>Bacteria</taxon>
        <taxon>Bacillati</taxon>
        <taxon>Cyanobacteriota</taxon>
        <taxon>Cyanophyceae</taxon>
        <taxon>Oscillatoriophycideae</taxon>
        <taxon>Chroococcales</taxon>
        <taxon>Aphanothecaceae</taxon>
        <taxon>Gloeothece</taxon>
        <taxon>Gloeothece verrucosa</taxon>
    </lineage>
</organism>
<dbReference type="AlphaFoldDB" id="E0U9Q3"/>
<protein>
    <submittedName>
        <fullName evidence="1">Uncharacterized protein</fullName>
    </submittedName>
</protein>
<reference evidence="2" key="1">
    <citation type="journal article" date="2011" name="MBio">
        <title>Novel metabolic attributes of the genus Cyanothece, comprising a group of unicellular nitrogen-fixing Cyanobacteria.</title>
        <authorList>
            <person name="Bandyopadhyay A."/>
            <person name="Elvitigala T."/>
            <person name="Welsh E."/>
            <person name="Stockel J."/>
            <person name="Liberton M."/>
            <person name="Min H."/>
            <person name="Sherman L.A."/>
            <person name="Pakrasi H.B."/>
        </authorList>
    </citation>
    <scope>NUCLEOTIDE SEQUENCE [LARGE SCALE GENOMIC DNA]</scope>
    <source>
        <strain evidence="2">PCC 7822</strain>
    </source>
</reference>
<evidence type="ECO:0000313" key="1">
    <source>
        <dbReference type="EMBL" id="ADN13854.1"/>
    </source>
</evidence>
<dbReference type="KEGG" id="cyj:Cyan7822_1870"/>
<dbReference type="EMBL" id="CP002198">
    <property type="protein sequence ID" value="ADN13854.1"/>
    <property type="molecule type" value="Genomic_DNA"/>
</dbReference>
<gene>
    <name evidence="1" type="ordered locus">Cyan7822_1870</name>
</gene>
<dbReference type="RefSeq" id="WP_013321960.1">
    <property type="nucleotide sequence ID" value="NC_014501.1"/>
</dbReference>
<proteinExistence type="predicted"/>
<dbReference type="OrthoDB" id="2990057at2"/>
<evidence type="ECO:0000313" key="2">
    <source>
        <dbReference type="Proteomes" id="UP000008206"/>
    </source>
</evidence>
<keyword evidence="2" id="KW-1185">Reference proteome</keyword>
<accession>E0U9Q3</accession>
<dbReference type="STRING" id="497965.Cyan7822_1870"/>
<name>E0U9Q3_GLOV7</name>
<dbReference type="Proteomes" id="UP000008206">
    <property type="component" value="Chromosome"/>
</dbReference>
<sequence>MVISVDDQVRDLFSQAAICVKELKIIISINPTLEEENAIAWLEESPLTEINQNLGTF</sequence>